<feature type="domain" description="Transposase IS66 central" evidence="1">
    <location>
        <begin position="15"/>
        <end position="84"/>
    </location>
</feature>
<sequence>MATISACLKAIKNCTLYRVESNIADKTDEERLKARQEISLPVLNKFKQWLEKNAGKVMQGGALRKAIDYTLNQWPYLEGYCERGAGSELY</sequence>
<proteinExistence type="predicted"/>
<dbReference type="KEGG" id="dce:O6P33_10335"/>
<dbReference type="Pfam" id="PF03050">
    <property type="entry name" value="DDE_Tnp_IS66"/>
    <property type="match status" value="1"/>
</dbReference>
<keyword evidence="3" id="KW-1185">Reference proteome</keyword>
<evidence type="ECO:0000313" key="2">
    <source>
        <dbReference type="EMBL" id="WBE24757.1"/>
    </source>
</evidence>
<dbReference type="InterPro" id="IPR004291">
    <property type="entry name" value="Transposase_IS66_central"/>
</dbReference>
<accession>A0AAE9VN08</accession>
<protein>
    <submittedName>
        <fullName evidence="2">Transposase</fullName>
    </submittedName>
</protein>
<dbReference type="EMBL" id="CP114976">
    <property type="protein sequence ID" value="WBE24757.1"/>
    <property type="molecule type" value="Genomic_DNA"/>
</dbReference>
<evidence type="ECO:0000259" key="1">
    <source>
        <dbReference type="Pfam" id="PF03050"/>
    </source>
</evidence>
<gene>
    <name evidence="2" type="ORF">O6P33_10335</name>
</gene>
<dbReference type="AlphaFoldDB" id="A0AAE9VN08"/>
<dbReference type="RefSeq" id="WP_269817701.1">
    <property type="nucleotide sequence ID" value="NZ_CP114976.1"/>
</dbReference>
<evidence type="ECO:0000313" key="3">
    <source>
        <dbReference type="Proteomes" id="UP001212189"/>
    </source>
</evidence>
<name>A0AAE9VN08_9GAMM</name>
<organism evidence="2 3">
    <name type="scientific">Denitrificimonas caeni</name>
    <dbReference type="NCBI Taxonomy" id="521720"/>
    <lineage>
        <taxon>Bacteria</taxon>
        <taxon>Pseudomonadati</taxon>
        <taxon>Pseudomonadota</taxon>
        <taxon>Gammaproteobacteria</taxon>
        <taxon>Pseudomonadales</taxon>
        <taxon>Pseudomonadaceae</taxon>
        <taxon>Denitrificimonas</taxon>
    </lineage>
</organism>
<reference evidence="2 3" key="1">
    <citation type="submission" date="2022-12" db="EMBL/GenBank/DDBJ databases">
        <title>Coexistence and Characterization of a Novel Tigecycline Resistance gene tet(X) variant and blaNDM-1 in a Pseudomonas caeni Isolate of Chicken Origin.</title>
        <authorList>
            <person name="Lu X."/>
            <person name="Zhang L."/>
            <person name="Li R."/>
            <person name="Wang Z."/>
        </authorList>
    </citation>
    <scope>NUCLEOTIDE SEQUENCE [LARGE SCALE GENOMIC DNA]</scope>
    <source>
        <strain evidence="2 3">CE14</strain>
    </source>
</reference>
<dbReference type="Proteomes" id="UP001212189">
    <property type="component" value="Chromosome"/>
</dbReference>